<dbReference type="GO" id="GO:0005975">
    <property type="term" value="P:carbohydrate metabolic process"/>
    <property type="evidence" value="ECO:0007669"/>
    <property type="project" value="InterPro"/>
</dbReference>
<evidence type="ECO:0000256" key="2">
    <source>
        <dbReference type="ARBA" id="ARBA00022801"/>
    </source>
</evidence>
<evidence type="ECO:0000256" key="3">
    <source>
        <dbReference type="ARBA" id="ARBA00023295"/>
    </source>
</evidence>
<organism evidence="8 9">
    <name type="scientific">Venturia nashicola</name>
    <dbReference type="NCBI Taxonomy" id="86259"/>
    <lineage>
        <taxon>Eukaryota</taxon>
        <taxon>Fungi</taxon>
        <taxon>Dikarya</taxon>
        <taxon>Ascomycota</taxon>
        <taxon>Pezizomycotina</taxon>
        <taxon>Dothideomycetes</taxon>
        <taxon>Pleosporomycetidae</taxon>
        <taxon>Venturiales</taxon>
        <taxon>Venturiaceae</taxon>
        <taxon>Venturia</taxon>
    </lineage>
</organism>
<dbReference type="GO" id="GO:0004553">
    <property type="term" value="F:hydrolase activity, hydrolyzing O-glycosyl compounds"/>
    <property type="evidence" value="ECO:0007669"/>
    <property type="project" value="InterPro"/>
</dbReference>
<dbReference type="SUPFAM" id="SSF49785">
    <property type="entry name" value="Galactose-binding domain-like"/>
    <property type="match status" value="1"/>
</dbReference>
<protein>
    <submittedName>
        <fullName evidence="8">Putative glycosyl hydrolase family 43 protein</fullName>
    </submittedName>
</protein>
<feature type="signal peptide" evidence="6">
    <location>
        <begin position="1"/>
        <end position="23"/>
    </location>
</feature>
<dbReference type="PANTHER" id="PTHR22925">
    <property type="entry name" value="GLYCOSYL HYDROLASE 43 FAMILY MEMBER"/>
    <property type="match status" value="1"/>
</dbReference>
<name>A0A4Z1NJA3_9PEZI</name>
<dbReference type="Proteomes" id="UP000298493">
    <property type="component" value="Unassembled WGS sequence"/>
</dbReference>
<evidence type="ECO:0000256" key="1">
    <source>
        <dbReference type="ARBA" id="ARBA00009865"/>
    </source>
</evidence>
<dbReference type="CDD" id="cd18821">
    <property type="entry name" value="GH43_Pc3Gal43A-like"/>
    <property type="match status" value="1"/>
</dbReference>
<keyword evidence="2 5" id="KW-0378">Hydrolase</keyword>
<proteinExistence type="inferred from homology"/>
<dbReference type="EMBL" id="SNSC02000022">
    <property type="protein sequence ID" value="TID14585.1"/>
    <property type="molecule type" value="Genomic_DNA"/>
</dbReference>
<keyword evidence="6" id="KW-0732">Signal</keyword>
<comment type="similarity">
    <text evidence="1 5">Belongs to the glycosyl hydrolase 43 family.</text>
</comment>
<feature type="chain" id="PRO_5021338857" evidence="6">
    <location>
        <begin position="24"/>
        <end position="453"/>
    </location>
</feature>
<dbReference type="OrthoDB" id="9970295at2759"/>
<evidence type="ECO:0000313" key="8">
    <source>
        <dbReference type="EMBL" id="TID14585.1"/>
    </source>
</evidence>
<evidence type="ECO:0000259" key="7">
    <source>
        <dbReference type="PROSITE" id="PS51175"/>
    </source>
</evidence>
<dbReference type="PROSITE" id="PS51175">
    <property type="entry name" value="CBM6"/>
    <property type="match status" value="1"/>
</dbReference>
<dbReference type="InterPro" id="IPR006710">
    <property type="entry name" value="Glyco_hydro_43"/>
</dbReference>
<keyword evidence="3 5" id="KW-0326">Glycosidase</keyword>
<evidence type="ECO:0000256" key="6">
    <source>
        <dbReference type="SAM" id="SignalP"/>
    </source>
</evidence>
<dbReference type="Gene3D" id="2.60.120.260">
    <property type="entry name" value="Galactose-binding domain-like"/>
    <property type="match status" value="1"/>
</dbReference>
<dbReference type="GO" id="GO:0030246">
    <property type="term" value="F:carbohydrate binding"/>
    <property type="evidence" value="ECO:0007669"/>
    <property type="project" value="InterPro"/>
</dbReference>
<keyword evidence="9" id="KW-1185">Reference proteome</keyword>
<dbReference type="CDD" id="cd04081">
    <property type="entry name" value="CBM35_galactosidase-like"/>
    <property type="match status" value="1"/>
</dbReference>
<feature type="site" description="Important for catalytic activity, responsible for pKa modulation of the active site Glu and correct orientation of both the proton donor and substrate" evidence="4">
    <location>
        <position position="160"/>
    </location>
</feature>
<accession>A0A4Z1NJA3</accession>
<feature type="domain" description="CBM6" evidence="7">
    <location>
        <begin position="326"/>
        <end position="452"/>
    </location>
</feature>
<dbReference type="InterPro" id="IPR008979">
    <property type="entry name" value="Galactose-bd-like_sf"/>
</dbReference>
<dbReference type="STRING" id="86259.A0A4Z1NJA3"/>
<dbReference type="AlphaFoldDB" id="A0A4Z1NJA3"/>
<dbReference type="InterPro" id="IPR005084">
    <property type="entry name" value="CBM6"/>
</dbReference>
<evidence type="ECO:0000313" key="9">
    <source>
        <dbReference type="Proteomes" id="UP000298493"/>
    </source>
</evidence>
<gene>
    <name evidence="8" type="ORF">E6O75_ATG08731</name>
</gene>
<reference evidence="8 9" key="1">
    <citation type="submission" date="2019-04" db="EMBL/GenBank/DDBJ databases">
        <title>High contiguity whole genome sequence and gene annotation resource for two Venturia nashicola isolates.</title>
        <authorList>
            <person name="Prokchorchik M."/>
            <person name="Won K."/>
            <person name="Lee Y."/>
            <person name="Choi E.D."/>
            <person name="Segonzac C."/>
            <person name="Sohn K.H."/>
        </authorList>
    </citation>
    <scope>NUCLEOTIDE SEQUENCE [LARGE SCALE GENOMIC DNA]</scope>
    <source>
        <strain evidence="8 9">PRI2</strain>
    </source>
</reference>
<comment type="caution">
    <text evidence="8">The sequence shown here is derived from an EMBL/GenBank/DDBJ whole genome shotgun (WGS) entry which is preliminary data.</text>
</comment>
<evidence type="ECO:0000256" key="4">
    <source>
        <dbReference type="PIRSR" id="PIRSR606710-2"/>
    </source>
</evidence>
<dbReference type="Pfam" id="PF04616">
    <property type="entry name" value="Glyco_hydro_43"/>
    <property type="match status" value="1"/>
</dbReference>
<evidence type="ECO:0000256" key="5">
    <source>
        <dbReference type="RuleBase" id="RU361187"/>
    </source>
</evidence>
<dbReference type="PANTHER" id="PTHR22925:SF3">
    <property type="entry name" value="GLYCOSYL HYDROLASE FAMILY PROTEIN 43"/>
    <property type="match status" value="1"/>
</dbReference>
<dbReference type="Gene3D" id="2.115.10.20">
    <property type="entry name" value="Glycosyl hydrolase domain, family 43"/>
    <property type="match status" value="1"/>
</dbReference>
<dbReference type="SUPFAM" id="SSF75005">
    <property type="entry name" value="Arabinanase/levansucrase/invertase"/>
    <property type="match status" value="1"/>
</dbReference>
<dbReference type="InterPro" id="IPR023296">
    <property type="entry name" value="Glyco_hydro_beta-prop_sf"/>
</dbReference>
<sequence length="453" mass="49856">MVLFRAFTALVPLISSLLSASTALQIVPGAAWTDGVTGRHLQAHGPGIIKVEKTYYMIGEDKLDGSSFQHVNCYASTDLVEWKFAGALLTRTASGELGPNRVVERPKVMYNKATEKFVLYMHVEDGGYKEAKIGVAVGDTVCGEYQYLGSFRPMDNQSRDMGLYQDDDGTAYLLSEDRPHGLHIYKLTKDYLKVESQTYMWPEKYESPAILKRNGTYFMFASHLTGWQSNDNLYSTATSLSGPWSPWANFAPPGSKTFNSQTTYILPISKDLVIYMGDRWTDGNLMRSTYVWLPLKIQGKNATLINQEHWTINWDAGTWSPGLKEESYEAEKAKLSGGAKILNCSGCSGGKLVGYMGGPEKGTVTFENVVSDKAERKSVRIFAPNGDKTQRFAMVTVNQGTAVRIAFLPSNAGSTPAVSVANLDFNAGANSVRIESLGDGSWGPDLDRLMVSR</sequence>